<name>A0A5V2EI53_SALER</name>
<evidence type="ECO:0000313" key="1">
    <source>
        <dbReference type="EMBL" id="EBT4565827.1"/>
    </source>
</evidence>
<dbReference type="AlphaFoldDB" id="A0A5V2EI53"/>
<protein>
    <submittedName>
        <fullName evidence="1">Uncharacterized protein</fullName>
    </submittedName>
</protein>
<organism evidence="1">
    <name type="scientific">Salmonella enterica</name>
    <name type="common">Salmonella choleraesuis</name>
    <dbReference type="NCBI Taxonomy" id="28901"/>
    <lineage>
        <taxon>Bacteria</taxon>
        <taxon>Pseudomonadati</taxon>
        <taxon>Pseudomonadota</taxon>
        <taxon>Gammaproteobacteria</taxon>
        <taxon>Enterobacterales</taxon>
        <taxon>Enterobacteriaceae</taxon>
        <taxon>Salmonella</taxon>
    </lineage>
</organism>
<proteinExistence type="predicted"/>
<accession>A0A5V2EI53</accession>
<reference evidence="1" key="1">
    <citation type="submission" date="2018-07" db="EMBL/GenBank/DDBJ databases">
        <authorList>
            <consortium name="PulseNet: The National Subtyping Network for Foodborne Disease Surveillance"/>
            <person name="Tarr C.L."/>
            <person name="Trees E."/>
            <person name="Katz L.S."/>
            <person name="Carleton-Romer H.A."/>
            <person name="Stroika S."/>
            <person name="Kucerova Z."/>
            <person name="Roache K.F."/>
            <person name="Sabol A.L."/>
            <person name="Besser J."/>
            <person name="Gerner-Smidt P."/>
        </authorList>
    </citation>
    <scope>NUCLEOTIDE SEQUENCE</scope>
    <source>
        <strain evidence="1">PNUSAS021094</strain>
    </source>
</reference>
<comment type="caution">
    <text evidence="1">The sequence shown here is derived from an EMBL/GenBank/DDBJ whole genome shotgun (WGS) entry which is preliminary data.</text>
</comment>
<sequence length="72" mass="8706">MFFLVFKTTCHCPQEGWFIIIFIYDNNSFFNLRNKISKNPKLNINLYPLDTKFLFPIKFLRNGFLIFSLLYS</sequence>
<dbReference type="EMBL" id="AAGYUN010000009">
    <property type="protein sequence ID" value="EBT4565827.1"/>
    <property type="molecule type" value="Genomic_DNA"/>
</dbReference>
<gene>
    <name evidence="1" type="ORF">CJ099_18555</name>
</gene>